<proteinExistence type="inferred from homology"/>
<keyword evidence="6 10" id="KW-1133">Transmembrane helix</keyword>
<name>A0A516IDG0_9BIVA</name>
<dbReference type="Gene3D" id="1.10.287.3510">
    <property type="match status" value="1"/>
</dbReference>
<gene>
    <name evidence="11" type="primary">ND4L</name>
</gene>
<evidence type="ECO:0000256" key="1">
    <source>
        <dbReference type="ARBA" id="ARBA00004141"/>
    </source>
</evidence>
<feature type="transmembrane region" description="Helical" evidence="10">
    <location>
        <begin position="70"/>
        <end position="92"/>
    </location>
</feature>
<sequence length="108" mass="11650">MLGYGLSGESDHWSGFNKMVSFLVVLFLGGFVSLWENKHILSVMVGVELMFLSVICVSGWTIGIHDMTSTLILLVLSVCEAALMVGVLVRIVRGFGNDLVLSLGVLSC</sequence>
<comment type="subcellular location">
    <subcellularLocation>
        <location evidence="1">Membrane</location>
        <topology evidence="1">Multi-pass membrane protein</topology>
    </subcellularLocation>
</comment>
<organism evidence="11">
    <name type="scientific">Anadara antiquata</name>
    <dbReference type="NCBI Taxonomy" id="142560"/>
    <lineage>
        <taxon>Eukaryota</taxon>
        <taxon>Metazoa</taxon>
        <taxon>Spiralia</taxon>
        <taxon>Lophotrochozoa</taxon>
        <taxon>Mollusca</taxon>
        <taxon>Bivalvia</taxon>
        <taxon>Autobranchia</taxon>
        <taxon>Pteriomorphia</taxon>
        <taxon>Arcoida</taxon>
        <taxon>Arcoidea</taxon>
        <taxon>Arcidae</taxon>
        <taxon>Anadara</taxon>
    </lineage>
</organism>
<dbReference type="EMBL" id="MK783262">
    <property type="protein sequence ID" value="QDP14167.1"/>
    <property type="molecule type" value="Genomic_DNA"/>
</dbReference>
<dbReference type="Pfam" id="PF00420">
    <property type="entry name" value="Oxidored_q2"/>
    <property type="match status" value="1"/>
</dbReference>
<comment type="similarity">
    <text evidence="2">Belongs to the complex I subunit 4L family.</text>
</comment>
<geneLocation type="mitochondrion" evidence="11"/>
<evidence type="ECO:0000256" key="9">
    <source>
        <dbReference type="ARBA" id="ARBA00031586"/>
    </source>
</evidence>
<feature type="transmembrane region" description="Helical" evidence="10">
    <location>
        <begin position="41"/>
        <end position="64"/>
    </location>
</feature>
<evidence type="ECO:0000256" key="3">
    <source>
        <dbReference type="ARBA" id="ARBA00016612"/>
    </source>
</evidence>
<keyword evidence="11" id="KW-0496">Mitochondrion</keyword>
<evidence type="ECO:0000256" key="10">
    <source>
        <dbReference type="SAM" id="Phobius"/>
    </source>
</evidence>
<evidence type="ECO:0000256" key="8">
    <source>
        <dbReference type="ARBA" id="ARBA00023136"/>
    </source>
</evidence>
<accession>A0A516IDG0</accession>
<feature type="transmembrane region" description="Helical" evidence="10">
    <location>
        <begin position="15"/>
        <end position="34"/>
    </location>
</feature>
<protein>
    <recommendedName>
        <fullName evidence="3">NADH-ubiquinone oxidoreductase chain 4L</fullName>
    </recommendedName>
    <alternativeName>
        <fullName evidence="9">NADH dehydrogenase subunit 4L</fullName>
    </alternativeName>
</protein>
<reference evidence="11" key="1">
    <citation type="journal article" date="2019" name="Mitochondrial DNA Part B Resour">
        <title>Complete mitochondrial genome of the cockle Anadara antiquata (Linnaeus, 1758).</title>
        <authorList>
            <person name="Pu L."/>
            <person name="Liu H."/>
            <person name="Wang G."/>
            <person name="Li B."/>
            <person name="Xia G."/>
            <person name="Shen M."/>
            <person name="Yang M."/>
        </authorList>
    </citation>
    <scope>NUCLEOTIDE SEQUENCE</scope>
</reference>
<evidence type="ECO:0000256" key="4">
    <source>
        <dbReference type="ARBA" id="ARBA00022692"/>
    </source>
</evidence>
<evidence type="ECO:0000256" key="6">
    <source>
        <dbReference type="ARBA" id="ARBA00022989"/>
    </source>
</evidence>
<dbReference type="InterPro" id="IPR039428">
    <property type="entry name" value="NUOK/Mnh_C1-like"/>
</dbReference>
<keyword evidence="5" id="KW-1278">Translocase</keyword>
<keyword evidence="7" id="KW-0520">NAD</keyword>
<dbReference type="GO" id="GO:0016020">
    <property type="term" value="C:membrane"/>
    <property type="evidence" value="ECO:0007669"/>
    <property type="project" value="UniProtKB-SubCell"/>
</dbReference>
<keyword evidence="8 10" id="KW-0472">Membrane</keyword>
<evidence type="ECO:0000256" key="7">
    <source>
        <dbReference type="ARBA" id="ARBA00023027"/>
    </source>
</evidence>
<dbReference type="AlphaFoldDB" id="A0A516IDG0"/>
<keyword evidence="4 10" id="KW-0812">Transmembrane</keyword>
<evidence type="ECO:0000256" key="5">
    <source>
        <dbReference type="ARBA" id="ARBA00022967"/>
    </source>
</evidence>
<evidence type="ECO:0000313" key="11">
    <source>
        <dbReference type="EMBL" id="QDP14167.1"/>
    </source>
</evidence>
<evidence type="ECO:0000256" key="2">
    <source>
        <dbReference type="ARBA" id="ARBA00010519"/>
    </source>
</evidence>